<dbReference type="InterPro" id="IPR013785">
    <property type="entry name" value="Aldolase_TIM"/>
</dbReference>
<dbReference type="PANTHER" id="PTHR42907:SF1">
    <property type="entry name" value="FMN-LINKED OXIDOREDUCTASES SUPERFAMILY PROTEIN"/>
    <property type="match status" value="1"/>
</dbReference>
<dbReference type="OMA" id="NNMIGAC"/>
<dbReference type="Pfam" id="PF01207">
    <property type="entry name" value="Dus"/>
    <property type="match status" value="1"/>
</dbReference>
<keyword evidence="6" id="KW-1185">Reference proteome</keyword>
<dbReference type="OrthoDB" id="10262250at2759"/>
<evidence type="ECO:0000256" key="1">
    <source>
        <dbReference type="ARBA" id="ARBA00022555"/>
    </source>
</evidence>
<name>L2GMM1_VITCO</name>
<feature type="domain" description="DUS-like FMN-binding" evidence="4">
    <location>
        <begin position="7"/>
        <end position="288"/>
    </location>
</feature>
<dbReference type="GO" id="GO:0017150">
    <property type="term" value="F:tRNA dihydrouridine synthase activity"/>
    <property type="evidence" value="ECO:0007669"/>
    <property type="project" value="InterPro"/>
</dbReference>
<protein>
    <submittedName>
        <fullName evidence="5">tRNA dihydrouridine synthase A</fullName>
    </submittedName>
</protein>
<evidence type="ECO:0000313" key="6">
    <source>
        <dbReference type="Proteomes" id="UP000011082"/>
    </source>
</evidence>
<dbReference type="Gene3D" id="3.20.20.70">
    <property type="entry name" value="Aldolase class I"/>
    <property type="match status" value="1"/>
</dbReference>
<dbReference type="STRING" id="993615.L2GMM1"/>
<dbReference type="AlphaFoldDB" id="L2GMM1"/>
<dbReference type="SUPFAM" id="SSF51395">
    <property type="entry name" value="FMN-linked oxidoreductases"/>
    <property type="match status" value="1"/>
</dbReference>
<dbReference type="InterPro" id="IPR035587">
    <property type="entry name" value="DUS-like_FMN-bd"/>
</dbReference>
<evidence type="ECO:0000259" key="4">
    <source>
        <dbReference type="Pfam" id="PF01207"/>
    </source>
</evidence>
<keyword evidence="3" id="KW-0694">RNA-binding</keyword>
<dbReference type="RefSeq" id="XP_007604514.1">
    <property type="nucleotide sequence ID" value="XM_007604452.1"/>
</dbReference>
<dbReference type="InParanoid" id="L2GMM1"/>
<dbReference type="GO" id="GO:0000049">
    <property type="term" value="F:tRNA binding"/>
    <property type="evidence" value="ECO:0007669"/>
    <property type="project" value="UniProtKB-KW"/>
</dbReference>
<keyword evidence="2" id="KW-0521">NADP</keyword>
<dbReference type="HOGENOM" id="CLU_013299_2_1_1"/>
<evidence type="ECO:0000256" key="2">
    <source>
        <dbReference type="ARBA" id="ARBA00022857"/>
    </source>
</evidence>
<keyword evidence="1" id="KW-0820">tRNA-binding</keyword>
<dbReference type="Proteomes" id="UP000011082">
    <property type="component" value="Unassembled WGS sequence"/>
</dbReference>
<accession>L2GMM1</accession>
<evidence type="ECO:0000256" key="3">
    <source>
        <dbReference type="ARBA" id="ARBA00022884"/>
    </source>
</evidence>
<dbReference type="InterPro" id="IPR004653">
    <property type="entry name" value="DusA"/>
</dbReference>
<dbReference type="CDD" id="cd02801">
    <property type="entry name" value="DUS_like_FMN"/>
    <property type="match status" value="1"/>
</dbReference>
<gene>
    <name evidence="5" type="ORF">VICG_01068</name>
</gene>
<dbReference type="EMBL" id="JH370137">
    <property type="protein sequence ID" value="ELA41884.1"/>
    <property type="molecule type" value="Genomic_DNA"/>
</dbReference>
<organism evidence="5 6">
    <name type="scientific">Vittaforma corneae (strain ATCC 50505)</name>
    <name type="common">Microsporidian parasite</name>
    <name type="synonym">Nosema corneum</name>
    <dbReference type="NCBI Taxonomy" id="993615"/>
    <lineage>
        <taxon>Eukaryota</taxon>
        <taxon>Fungi</taxon>
        <taxon>Fungi incertae sedis</taxon>
        <taxon>Microsporidia</taxon>
        <taxon>Nosematidae</taxon>
        <taxon>Vittaforma</taxon>
    </lineage>
</organism>
<reference evidence="6" key="1">
    <citation type="submission" date="2011-05" db="EMBL/GenBank/DDBJ databases">
        <title>The genome sequence of Vittaforma corneae strain ATCC 50505.</title>
        <authorList>
            <consortium name="The Broad Institute Genome Sequencing Platform"/>
            <person name="Cuomo C."/>
            <person name="Didier E."/>
            <person name="Bowers L."/>
            <person name="Young S.K."/>
            <person name="Zeng Q."/>
            <person name="Gargeya S."/>
            <person name="Fitzgerald M."/>
            <person name="Haas B."/>
            <person name="Abouelleil A."/>
            <person name="Alvarado L."/>
            <person name="Arachchi H.M."/>
            <person name="Berlin A."/>
            <person name="Chapman S.B."/>
            <person name="Gearin G."/>
            <person name="Goldberg J."/>
            <person name="Griggs A."/>
            <person name="Gujja S."/>
            <person name="Hansen M."/>
            <person name="Heiman D."/>
            <person name="Howarth C."/>
            <person name="Larimer J."/>
            <person name="Lui A."/>
            <person name="MacDonald P.J.P."/>
            <person name="McCowen C."/>
            <person name="Montmayeur A."/>
            <person name="Murphy C."/>
            <person name="Neiman D."/>
            <person name="Pearson M."/>
            <person name="Priest M."/>
            <person name="Roberts A."/>
            <person name="Saif S."/>
            <person name="Shea T."/>
            <person name="Sisk P."/>
            <person name="Stolte C."/>
            <person name="Sykes S."/>
            <person name="Wortman J."/>
            <person name="Nusbaum C."/>
            <person name="Birren B."/>
        </authorList>
    </citation>
    <scope>NUCLEOTIDE SEQUENCE [LARGE SCALE GENOMIC DNA]</scope>
    <source>
        <strain evidence="6">ATCC 50505</strain>
    </source>
</reference>
<proteinExistence type="predicted"/>
<dbReference type="PANTHER" id="PTHR42907">
    <property type="entry name" value="FMN-LINKED OXIDOREDUCTASES SUPERFAMILY PROTEIN"/>
    <property type="match status" value="1"/>
</dbReference>
<dbReference type="VEuPathDB" id="MicrosporidiaDB:VICG_01068"/>
<evidence type="ECO:0000313" key="5">
    <source>
        <dbReference type="EMBL" id="ELA41884.1"/>
    </source>
</evidence>
<sequence>MVIEISLAPMLKITTPYFRMLIRKTSPDVVLFTEMIVSSTVVNVTNQRLQFILGSPEDKTVVQIGGSNPEEIAESVKILQKMGWRRFNLNCGCPSDRVQSGKFGAILMLEKERVAEIVNAVHNNTGAVLSLKIRTGVDENDSFEFFKDFIRYISENTPCFRFYVHARKCWLHGLNPKQNRNVPPLAYQYVYDIKALFPHLFISLNGGIREDGMEIVRNLDGIMIGRHAWDNVRIFVQMCSANINMKQVVKEYIEEASKLEPPKYRLMMPLINYRKGRSLNKVFKQIVNNIIQNDTPYSEIYSKLEPYID</sequence>
<dbReference type="GeneID" id="19881779"/>